<feature type="chain" id="PRO_5028809284" evidence="1">
    <location>
        <begin position="20"/>
        <end position="178"/>
    </location>
</feature>
<dbReference type="AlphaFoldDB" id="A0A7H0FUS7"/>
<protein>
    <submittedName>
        <fullName evidence="2">Uncharacterized protein</fullName>
    </submittedName>
</protein>
<dbReference type="RefSeq" id="WP_187711239.1">
    <property type="nucleotide sequence ID" value="NZ_CP060820.1"/>
</dbReference>
<keyword evidence="1" id="KW-0732">Signal</keyword>
<evidence type="ECO:0000313" key="3">
    <source>
        <dbReference type="Proteomes" id="UP000516018"/>
    </source>
</evidence>
<dbReference type="SUPFAM" id="SSF74653">
    <property type="entry name" value="TolA/TonB C-terminal domain"/>
    <property type="match status" value="1"/>
</dbReference>
<dbReference type="KEGG" id="lsx:H8B22_09755"/>
<accession>A0A7H0FUS7</accession>
<dbReference type="EMBL" id="CP060820">
    <property type="protein sequence ID" value="QNP39793.1"/>
    <property type="molecule type" value="Genomic_DNA"/>
</dbReference>
<evidence type="ECO:0000313" key="2">
    <source>
        <dbReference type="EMBL" id="QNP39793.1"/>
    </source>
</evidence>
<keyword evidence="3" id="KW-1185">Reference proteome</keyword>
<gene>
    <name evidence="2" type="ORF">H8B22_09755</name>
</gene>
<dbReference type="Gene3D" id="3.30.1150.10">
    <property type="match status" value="1"/>
</dbReference>
<name>A0A7H0FUS7_9GAMM</name>
<reference evidence="2 3" key="1">
    <citation type="submission" date="2020-08" db="EMBL/GenBank/DDBJ databases">
        <title>Lysobacter sp. II4 sp. nov., isolated from soil.</title>
        <authorList>
            <person name="Woo C.Y."/>
            <person name="Kim J."/>
        </authorList>
    </citation>
    <scope>NUCLEOTIDE SEQUENCE [LARGE SCALE GENOMIC DNA]</scope>
    <source>
        <strain evidence="2 3">II4</strain>
    </source>
</reference>
<dbReference type="Proteomes" id="UP000516018">
    <property type="component" value="Chromosome"/>
</dbReference>
<evidence type="ECO:0000256" key="1">
    <source>
        <dbReference type="SAM" id="SignalP"/>
    </source>
</evidence>
<sequence>MHGYIAGLVLSAAAATVAAAEAVPARVDAAALGGYWIAAQPLQPALPPQAAMNELEGCYVAEFDIDPSGRARDARIAYSQAKVRRTSWFGMRPRDVARSKNETLKAQERAILDAVRAITYAPATGNAGRIPVRTRTVPIVVSMLSLADPGNAEAVLKAKAAHEARREALFDICLVQSK</sequence>
<feature type="signal peptide" evidence="1">
    <location>
        <begin position="1"/>
        <end position="19"/>
    </location>
</feature>
<proteinExistence type="predicted"/>
<organism evidence="2 3">
    <name type="scientific">Agrilutibacter terrestris</name>
    <dbReference type="NCBI Taxonomy" id="2865112"/>
    <lineage>
        <taxon>Bacteria</taxon>
        <taxon>Pseudomonadati</taxon>
        <taxon>Pseudomonadota</taxon>
        <taxon>Gammaproteobacteria</taxon>
        <taxon>Lysobacterales</taxon>
        <taxon>Lysobacteraceae</taxon>
        <taxon>Agrilutibacter</taxon>
    </lineage>
</organism>